<dbReference type="EMBL" id="LSDC01000043">
    <property type="protein sequence ID" value="KXB61098.1"/>
    <property type="molecule type" value="Genomic_DNA"/>
</dbReference>
<evidence type="ECO:0000256" key="3">
    <source>
        <dbReference type="ARBA" id="ARBA00022723"/>
    </source>
</evidence>
<evidence type="ECO:0000313" key="10">
    <source>
        <dbReference type="EMBL" id="KXB61098.1"/>
    </source>
</evidence>
<dbReference type="GO" id="GO:0000287">
    <property type="term" value="F:magnesium ion binding"/>
    <property type="evidence" value="ECO:0007669"/>
    <property type="project" value="UniProtKB-UniRule"/>
</dbReference>
<feature type="domain" description="4'-phosphopantetheinyl transferase" evidence="9">
    <location>
        <begin position="4"/>
        <end position="102"/>
    </location>
</feature>
<dbReference type="NCBIfam" id="TIGR00556">
    <property type="entry name" value="pantethn_trn"/>
    <property type="match status" value="1"/>
</dbReference>
<dbReference type="InterPro" id="IPR004568">
    <property type="entry name" value="Ppantetheine-prot_Trfase_dom"/>
</dbReference>
<dbReference type="InterPro" id="IPR008278">
    <property type="entry name" value="4-PPantetheinyl_Trfase_dom"/>
</dbReference>
<feature type="binding site" evidence="8">
    <location>
        <position position="58"/>
    </location>
    <ligand>
        <name>Mg(2+)</name>
        <dbReference type="ChEBI" id="CHEBI:18420"/>
    </ligand>
</feature>
<dbReference type="EC" id="2.7.8.7" evidence="8"/>
<dbReference type="AlphaFoldDB" id="A0A134A088"/>
<evidence type="ECO:0000256" key="4">
    <source>
        <dbReference type="ARBA" id="ARBA00022832"/>
    </source>
</evidence>
<dbReference type="GO" id="GO:0008897">
    <property type="term" value="F:holo-[acyl-carrier-protein] synthase activity"/>
    <property type="evidence" value="ECO:0007669"/>
    <property type="project" value="UniProtKB-UniRule"/>
</dbReference>
<gene>
    <name evidence="8" type="primary">acpS</name>
    <name evidence="10" type="ORF">HMPREF3186_00652</name>
</gene>
<dbReference type="NCBIfam" id="TIGR00516">
    <property type="entry name" value="acpS"/>
    <property type="match status" value="1"/>
</dbReference>
<keyword evidence="6 8" id="KW-0443">Lipid metabolism</keyword>
<dbReference type="SUPFAM" id="SSF56214">
    <property type="entry name" value="4'-phosphopantetheinyl transferase"/>
    <property type="match status" value="1"/>
</dbReference>
<dbReference type="RefSeq" id="WP_060913890.1">
    <property type="nucleotide sequence ID" value="NZ_KQ959944.1"/>
</dbReference>
<evidence type="ECO:0000256" key="5">
    <source>
        <dbReference type="ARBA" id="ARBA00022842"/>
    </source>
</evidence>
<evidence type="ECO:0000256" key="7">
    <source>
        <dbReference type="ARBA" id="ARBA00023160"/>
    </source>
</evidence>
<evidence type="ECO:0000259" key="9">
    <source>
        <dbReference type="Pfam" id="PF01648"/>
    </source>
</evidence>
<feature type="binding site" evidence="8">
    <location>
        <position position="8"/>
    </location>
    <ligand>
        <name>Mg(2+)</name>
        <dbReference type="ChEBI" id="CHEBI:18420"/>
    </ligand>
</feature>
<comment type="function">
    <text evidence="8">Transfers the 4'-phosphopantetheine moiety from coenzyme A to a Ser of acyl-carrier-protein.</text>
</comment>
<dbReference type="HAMAP" id="MF_00101">
    <property type="entry name" value="AcpS"/>
    <property type="match status" value="1"/>
</dbReference>
<dbReference type="Pfam" id="PF01648">
    <property type="entry name" value="ACPS"/>
    <property type="match status" value="1"/>
</dbReference>
<evidence type="ECO:0000256" key="6">
    <source>
        <dbReference type="ARBA" id="ARBA00023098"/>
    </source>
</evidence>
<accession>A0A134A088</accession>
<evidence type="ECO:0000256" key="1">
    <source>
        <dbReference type="ARBA" id="ARBA00022516"/>
    </source>
</evidence>
<dbReference type="PATRIC" id="fig|1379.3.peg.633"/>
<dbReference type="OrthoDB" id="517356at2"/>
<keyword evidence="8" id="KW-0963">Cytoplasm</keyword>
<dbReference type="Gene3D" id="3.90.470.20">
    <property type="entry name" value="4'-phosphopantetheinyl transferase domain"/>
    <property type="match status" value="1"/>
</dbReference>
<name>A0A134A088_9BACL</name>
<organism evidence="10 11">
    <name type="scientific">Gemella haemolysans</name>
    <dbReference type="NCBI Taxonomy" id="1379"/>
    <lineage>
        <taxon>Bacteria</taxon>
        <taxon>Bacillati</taxon>
        <taxon>Bacillota</taxon>
        <taxon>Bacilli</taxon>
        <taxon>Bacillales</taxon>
        <taxon>Gemellaceae</taxon>
        <taxon>Gemella</taxon>
    </lineage>
</organism>
<comment type="caution">
    <text evidence="10">The sequence shown here is derived from an EMBL/GenBank/DDBJ whole genome shotgun (WGS) entry which is preliminary data.</text>
</comment>
<evidence type="ECO:0000313" key="11">
    <source>
        <dbReference type="Proteomes" id="UP000070355"/>
    </source>
</evidence>
<dbReference type="Proteomes" id="UP000070355">
    <property type="component" value="Unassembled WGS sequence"/>
</dbReference>
<sequence length="122" mass="14337">MIYGIGCDIVDIHRFEKYVDDKKRLEKLYTENELNEFYKITNHRRKMEFLAGRFAVKEATSKALGVGISKDFSFHDVEVKKDYRGKPYIEYKDFITHLTISHTDTTVVAFVILEKGDTNNDY</sequence>
<keyword evidence="3 8" id="KW-0479">Metal-binding</keyword>
<evidence type="ECO:0000256" key="2">
    <source>
        <dbReference type="ARBA" id="ARBA00022679"/>
    </source>
</evidence>
<comment type="similarity">
    <text evidence="8">Belongs to the P-Pant transferase superfamily. AcpS family.</text>
</comment>
<evidence type="ECO:0000256" key="8">
    <source>
        <dbReference type="HAMAP-Rule" id="MF_00101"/>
    </source>
</evidence>
<keyword evidence="2 8" id="KW-0808">Transferase</keyword>
<comment type="catalytic activity">
    <reaction evidence="8">
        <text>apo-[ACP] + CoA = holo-[ACP] + adenosine 3',5'-bisphosphate + H(+)</text>
        <dbReference type="Rhea" id="RHEA:12068"/>
        <dbReference type="Rhea" id="RHEA-COMP:9685"/>
        <dbReference type="Rhea" id="RHEA-COMP:9690"/>
        <dbReference type="ChEBI" id="CHEBI:15378"/>
        <dbReference type="ChEBI" id="CHEBI:29999"/>
        <dbReference type="ChEBI" id="CHEBI:57287"/>
        <dbReference type="ChEBI" id="CHEBI:58343"/>
        <dbReference type="ChEBI" id="CHEBI:64479"/>
        <dbReference type="EC" id="2.7.8.7"/>
    </reaction>
</comment>
<dbReference type="InterPro" id="IPR037143">
    <property type="entry name" value="4-PPantetheinyl_Trfase_dom_sf"/>
</dbReference>
<keyword evidence="4 8" id="KW-0276">Fatty acid metabolism</keyword>
<protein>
    <recommendedName>
        <fullName evidence="8">Holo-[acyl-carrier-protein] synthase</fullName>
        <shortName evidence="8">Holo-ACP synthase</shortName>
        <ecNumber evidence="8">2.7.8.7</ecNumber>
    </recommendedName>
    <alternativeName>
        <fullName evidence="8">4'-phosphopantetheinyl transferase AcpS</fullName>
    </alternativeName>
</protein>
<dbReference type="InterPro" id="IPR002582">
    <property type="entry name" value="ACPS"/>
</dbReference>
<keyword evidence="1 8" id="KW-0444">Lipid biosynthesis</keyword>
<reference evidence="11" key="1">
    <citation type="submission" date="2016-01" db="EMBL/GenBank/DDBJ databases">
        <authorList>
            <person name="Mitreva M."/>
            <person name="Pepin K.H."/>
            <person name="Mihindukulasuriya K.A."/>
            <person name="Fulton R."/>
            <person name="Fronick C."/>
            <person name="O'Laughlin M."/>
            <person name="Miner T."/>
            <person name="Herter B."/>
            <person name="Rosa B.A."/>
            <person name="Cordes M."/>
            <person name="Tomlinson C."/>
            <person name="Wollam A."/>
            <person name="Palsikar V.B."/>
            <person name="Mardis E.R."/>
            <person name="Wilson R.K."/>
        </authorList>
    </citation>
    <scope>NUCLEOTIDE SEQUENCE [LARGE SCALE GENOMIC DNA]</scope>
    <source>
        <strain evidence="11">DNF01167</strain>
    </source>
</reference>
<dbReference type="GO" id="GO:0005737">
    <property type="term" value="C:cytoplasm"/>
    <property type="evidence" value="ECO:0007669"/>
    <property type="project" value="UniProtKB-SubCell"/>
</dbReference>
<proteinExistence type="inferred from homology"/>
<keyword evidence="5 8" id="KW-0460">Magnesium</keyword>
<comment type="subcellular location">
    <subcellularLocation>
        <location evidence="8">Cytoplasm</location>
    </subcellularLocation>
</comment>
<dbReference type="STRING" id="1379.HMPREF3186_00652"/>
<keyword evidence="7 8" id="KW-0275">Fatty acid biosynthesis</keyword>
<dbReference type="GO" id="GO:0006633">
    <property type="term" value="P:fatty acid biosynthetic process"/>
    <property type="evidence" value="ECO:0007669"/>
    <property type="project" value="UniProtKB-UniRule"/>
</dbReference>
<comment type="cofactor">
    <cofactor evidence="8">
        <name>Mg(2+)</name>
        <dbReference type="ChEBI" id="CHEBI:18420"/>
    </cofactor>
</comment>